<evidence type="ECO:0000313" key="5">
    <source>
        <dbReference type="Proteomes" id="UP000014760"/>
    </source>
</evidence>
<accession>R7VLB6</accession>
<reference evidence="5" key="1">
    <citation type="submission" date="2012-12" db="EMBL/GenBank/DDBJ databases">
        <authorList>
            <person name="Hellsten U."/>
            <person name="Grimwood J."/>
            <person name="Chapman J.A."/>
            <person name="Shapiro H."/>
            <person name="Aerts A."/>
            <person name="Otillar R.P."/>
            <person name="Terry A.Y."/>
            <person name="Boore J.L."/>
            <person name="Simakov O."/>
            <person name="Marletaz F."/>
            <person name="Cho S.-J."/>
            <person name="Edsinger-Gonzales E."/>
            <person name="Havlak P."/>
            <person name="Kuo D.-H."/>
            <person name="Larsson T."/>
            <person name="Lv J."/>
            <person name="Arendt D."/>
            <person name="Savage R."/>
            <person name="Osoegawa K."/>
            <person name="de Jong P."/>
            <person name="Lindberg D.R."/>
            <person name="Seaver E.C."/>
            <person name="Weisblat D.A."/>
            <person name="Putnam N.H."/>
            <person name="Grigoriev I.V."/>
            <person name="Rokhsar D.S."/>
        </authorList>
    </citation>
    <scope>NUCLEOTIDE SEQUENCE</scope>
    <source>
        <strain evidence="5">I ESC-2004</strain>
    </source>
</reference>
<dbReference type="EMBL" id="AMQN01000578">
    <property type="status" value="NOT_ANNOTATED_CDS"/>
    <property type="molecule type" value="Genomic_DNA"/>
</dbReference>
<keyword evidence="5" id="KW-1185">Reference proteome</keyword>
<dbReference type="EnsemblMetazoa" id="CapteT215263">
    <property type="protein sequence ID" value="CapteP215263"/>
    <property type="gene ID" value="CapteG215263"/>
</dbReference>
<evidence type="ECO:0000256" key="2">
    <source>
        <dbReference type="SAM" id="MobiDB-lite"/>
    </source>
</evidence>
<feature type="region of interest" description="Disordered" evidence="2">
    <location>
        <begin position="241"/>
        <end position="272"/>
    </location>
</feature>
<dbReference type="Proteomes" id="UP000014760">
    <property type="component" value="Unassembled WGS sequence"/>
</dbReference>
<organism evidence="3">
    <name type="scientific">Capitella teleta</name>
    <name type="common">Polychaete worm</name>
    <dbReference type="NCBI Taxonomy" id="283909"/>
    <lineage>
        <taxon>Eukaryota</taxon>
        <taxon>Metazoa</taxon>
        <taxon>Spiralia</taxon>
        <taxon>Lophotrochozoa</taxon>
        <taxon>Annelida</taxon>
        <taxon>Polychaeta</taxon>
        <taxon>Sedentaria</taxon>
        <taxon>Scolecida</taxon>
        <taxon>Capitellidae</taxon>
        <taxon>Capitella</taxon>
    </lineage>
</organism>
<sequence length="272" mass="31033">MGNQGKRNGRIGKGQVKLKPVIVFFATSIQGISADKEIYNTQTTCQVICLEHHKEKEKVPENIVRHISDEFEKLAAKSRIEHPKFKAVAPKSIAYDLSQTETQVEQIQETQHPSPDENEESWNCKVLKMAVTEQANENQDRTQRECNTELPRATVNLKKTGKIHDAQLFDELCCNILDIEVNLKSVSRLGIKARHKHESSSEEINELRKEAIQKNLENQAEEWEFKPYVAIAQEHAVQEEQFTMEHPPTKEEAQPTDAKARLQQAVNASDTK</sequence>
<keyword evidence="1" id="KW-0175">Coiled coil</keyword>
<reference evidence="4" key="3">
    <citation type="submission" date="2015-06" db="UniProtKB">
        <authorList>
            <consortium name="EnsemblMetazoa"/>
        </authorList>
    </citation>
    <scope>IDENTIFICATION</scope>
</reference>
<evidence type="ECO:0000313" key="3">
    <source>
        <dbReference type="EMBL" id="ELU17485.1"/>
    </source>
</evidence>
<evidence type="ECO:0000256" key="1">
    <source>
        <dbReference type="SAM" id="Coils"/>
    </source>
</evidence>
<gene>
    <name evidence="3" type="ORF">CAPTEDRAFT_215263</name>
</gene>
<dbReference type="HOGENOM" id="CLU_1023929_0_0_1"/>
<dbReference type="AlphaFoldDB" id="R7VLB6"/>
<proteinExistence type="predicted"/>
<feature type="coiled-coil region" evidence="1">
    <location>
        <begin position="197"/>
        <end position="224"/>
    </location>
</feature>
<evidence type="ECO:0000313" key="4">
    <source>
        <dbReference type="EnsemblMetazoa" id="CapteP215263"/>
    </source>
</evidence>
<dbReference type="EMBL" id="KB292506">
    <property type="protein sequence ID" value="ELU17485.1"/>
    <property type="molecule type" value="Genomic_DNA"/>
</dbReference>
<name>R7VLB6_CAPTE</name>
<protein>
    <submittedName>
        <fullName evidence="3 4">Uncharacterized protein</fullName>
    </submittedName>
</protein>
<reference evidence="3 5" key="2">
    <citation type="journal article" date="2013" name="Nature">
        <title>Insights into bilaterian evolution from three spiralian genomes.</title>
        <authorList>
            <person name="Simakov O."/>
            <person name="Marletaz F."/>
            <person name="Cho S.J."/>
            <person name="Edsinger-Gonzales E."/>
            <person name="Havlak P."/>
            <person name="Hellsten U."/>
            <person name="Kuo D.H."/>
            <person name="Larsson T."/>
            <person name="Lv J."/>
            <person name="Arendt D."/>
            <person name="Savage R."/>
            <person name="Osoegawa K."/>
            <person name="de Jong P."/>
            <person name="Grimwood J."/>
            <person name="Chapman J.A."/>
            <person name="Shapiro H."/>
            <person name="Aerts A."/>
            <person name="Otillar R.P."/>
            <person name="Terry A.Y."/>
            <person name="Boore J.L."/>
            <person name="Grigoriev I.V."/>
            <person name="Lindberg D.R."/>
            <person name="Seaver E.C."/>
            <person name="Weisblat D.A."/>
            <person name="Putnam N.H."/>
            <person name="Rokhsar D.S."/>
        </authorList>
    </citation>
    <scope>NUCLEOTIDE SEQUENCE</scope>
    <source>
        <strain evidence="3 5">I ESC-2004</strain>
    </source>
</reference>